<keyword evidence="1 2" id="KW-0597">Phosphoprotein</keyword>
<protein>
    <submittedName>
        <fullName evidence="4">Response regulator</fullName>
    </submittedName>
</protein>
<evidence type="ECO:0000256" key="1">
    <source>
        <dbReference type="ARBA" id="ARBA00022553"/>
    </source>
</evidence>
<feature type="modified residue" description="4-aspartylphosphate" evidence="2">
    <location>
        <position position="57"/>
    </location>
</feature>
<dbReference type="InterPro" id="IPR001789">
    <property type="entry name" value="Sig_transdc_resp-reg_receiver"/>
</dbReference>
<dbReference type="GO" id="GO:0000160">
    <property type="term" value="P:phosphorelay signal transduction system"/>
    <property type="evidence" value="ECO:0007669"/>
    <property type="project" value="InterPro"/>
</dbReference>
<evidence type="ECO:0000259" key="3">
    <source>
        <dbReference type="PROSITE" id="PS50110"/>
    </source>
</evidence>
<dbReference type="AlphaFoldDB" id="A0A2G9YZZ8"/>
<comment type="caution">
    <text evidence="4">The sequence shown here is derived from an EMBL/GenBank/DDBJ whole genome shotgun (WGS) entry which is preliminary data.</text>
</comment>
<evidence type="ECO:0000313" key="5">
    <source>
        <dbReference type="Proteomes" id="UP000230273"/>
    </source>
</evidence>
<accession>A0A2G9YZZ8</accession>
<dbReference type="PANTHER" id="PTHR44591:SF3">
    <property type="entry name" value="RESPONSE REGULATORY DOMAIN-CONTAINING PROTEIN"/>
    <property type="match status" value="1"/>
</dbReference>
<dbReference type="Proteomes" id="UP000230273">
    <property type="component" value="Unassembled WGS sequence"/>
</dbReference>
<evidence type="ECO:0000256" key="2">
    <source>
        <dbReference type="PROSITE-ProRule" id="PRU00169"/>
    </source>
</evidence>
<dbReference type="PANTHER" id="PTHR44591">
    <property type="entry name" value="STRESS RESPONSE REGULATOR PROTEIN 1"/>
    <property type="match status" value="1"/>
</dbReference>
<dbReference type="PROSITE" id="PS50110">
    <property type="entry name" value="RESPONSE_REGULATORY"/>
    <property type="match status" value="1"/>
</dbReference>
<name>A0A2G9YZZ8_9BACT</name>
<reference evidence="4 5" key="1">
    <citation type="submission" date="2017-09" db="EMBL/GenBank/DDBJ databases">
        <title>Depth-based differentiation of microbial function through sediment-hosted aquifers and enrichment of novel symbionts in the deep terrestrial subsurface.</title>
        <authorList>
            <person name="Probst A.J."/>
            <person name="Ladd B."/>
            <person name="Jarett J.K."/>
            <person name="Geller-Mcgrath D.E."/>
            <person name="Sieber C.M."/>
            <person name="Emerson J.B."/>
            <person name="Anantharaman K."/>
            <person name="Thomas B.C."/>
            <person name="Malmstrom R."/>
            <person name="Stieglmeier M."/>
            <person name="Klingl A."/>
            <person name="Woyke T."/>
            <person name="Ryan C.M."/>
            <person name="Banfield J.F."/>
        </authorList>
    </citation>
    <scope>NUCLEOTIDE SEQUENCE [LARGE SCALE GENOMIC DNA]</scope>
    <source>
        <strain evidence="4">CG23_combo_of_CG06-09_8_20_14_all_38_19</strain>
    </source>
</reference>
<dbReference type="InterPro" id="IPR011006">
    <property type="entry name" value="CheY-like_superfamily"/>
</dbReference>
<dbReference type="EMBL" id="PCRP01000003">
    <property type="protein sequence ID" value="PIP24041.1"/>
    <property type="molecule type" value="Genomic_DNA"/>
</dbReference>
<feature type="domain" description="Response regulatory" evidence="3">
    <location>
        <begin position="8"/>
        <end position="125"/>
    </location>
</feature>
<organism evidence="4 5">
    <name type="scientific">Candidatus Nealsonbacteria bacterium CG23_combo_of_CG06-09_8_20_14_all_38_19</name>
    <dbReference type="NCBI Taxonomy" id="1974721"/>
    <lineage>
        <taxon>Bacteria</taxon>
        <taxon>Candidatus Nealsoniibacteriota</taxon>
    </lineage>
</organism>
<dbReference type="SMART" id="SM00448">
    <property type="entry name" value="REC"/>
    <property type="match status" value="1"/>
</dbReference>
<dbReference type="Pfam" id="PF00072">
    <property type="entry name" value="Response_reg"/>
    <property type="match status" value="1"/>
</dbReference>
<proteinExistence type="predicted"/>
<dbReference type="InterPro" id="IPR050595">
    <property type="entry name" value="Bact_response_regulator"/>
</dbReference>
<dbReference type="SUPFAM" id="SSF52172">
    <property type="entry name" value="CheY-like"/>
    <property type="match status" value="1"/>
</dbReference>
<evidence type="ECO:0000313" key="4">
    <source>
        <dbReference type="EMBL" id="PIP24041.1"/>
    </source>
</evidence>
<dbReference type="Gene3D" id="3.40.50.2300">
    <property type="match status" value="1"/>
</dbReference>
<gene>
    <name evidence="4" type="ORF">COX36_00145</name>
</gene>
<sequence length="139" mass="16069">MENKSKPKILMIEDDHFLSEIFRDKFEKAGFDVKIYEDGDNIVGKVIEENPDIVTNDIIHPGTDGFEEIKLLKKDERTKPIPVMIITNLSQKEEIERGLSLGAVKYFISANYTPSEIIQEFKDFLIKSKKFTENDFINP</sequence>